<accession>A0A239NYK0</accession>
<name>A0A239NYK0_9ACTN</name>
<sequence length="65" mass="7060">MAVWLLDQDDQVHVALAEIELCCELMIAASATTEERLSSERIDEVLNVGPRVPAQGTRRPAGAGR</sequence>
<organism evidence="1 2">
    <name type="scientific">Actinacidiphila glaucinigra</name>
    <dbReference type="NCBI Taxonomy" id="235986"/>
    <lineage>
        <taxon>Bacteria</taxon>
        <taxon>Bacillati</taxon>
        <taxon>Actinomycetota</taxon>
        <taxon>Actinomycetes</taxon>
        <taxon>Kitasatosporales</taxon>
        <taxon>Streptomycetaceae</taxon>
        <taxon>Actinacidiphila</taxon>
    </lineage>
</organism>
<protein>
    <submittedName>
        <fullName evidence="1">Uncharacterized protein</fullName>
    </submittedName>
</protein>
<dbReference type="Proteomes" id="UP000198280">
    <property type="component" value="Unassembled WGS sequence"/>
</dbReference>
<evidence type="ECO:0000313" key="2">
    <source>
        <dbReference type="Proteomes" id="UP000198280"/>
    </source>
</evidence>
<reference evidence="1 2" key="1">
    <citation type="submission" date="2017-06" db="EMBL/GenBank/DDBJ databases">
        <authorList>
            <person name="Kim H.J."/>
            <person name="Triplett B.A."/>
        </authorList>
    </citation>
    <scope>NUCLEOTIDE SEQUENCE [LARGE SCALE GENOMIC DNA]</scope>
    <source>
        <strain evidence="1 2">CGMCC 4.1858</strain>
    </source>
</reference>
<evidence type="ECO:0000313" key="1">
    <source>
        <dbReference type="EMBL" id="SNT59957.1"/>
    </source>
</evidence>
<gene>
    <name evidence="1" type="ORF">SAMN05216252_1598</name>
</gene>
<keyword evidence="2" id="KW-1185">Reference proteome</keyword>
<proteinExistence type="predicted"/>
<dbReference type="EMBL" id="FZOF01000059">
    <property type="protein sequence ID" value="SNT59957.1"/>
    <property type="molecule type" value="Genomic_DNA"/>
</dbReference>
<dbReference type="AlphaFoldDB" id="A0A239NYK0"/>